<evidence type="ECO:0000313" key="1">
    <source>
        <dbReference type="EMBL" id="MEQ2278614.1"/>
    </source>
</evidence>
<accession>A0ABV0XA65</accession>
<comment type="caution">
    <text evidence="1">The sequence shown here is derived from an EMBL/GenBank/DDBJ whole genome shotgun (WGS) entry which is preliminary data.</text>
</comment>
<gene>
    <name evidence="1" type="ORF">AMECASPLE_000715</name>
</gene>
<reference evidence="1 2" key="1">
    <citation type="submission" date="2021-06" db="EMBL/GenBank/DDBJ databases">
        <authorList>
            <person name="Palmer J.M."/>
        </authorList>
    </citation>
    <scope>NUCLEOTIDE SEQUENCE [LARGE SCALE GENOMIC DNA]</scope>
    <source>
        <strain evidence="1 2">AS_MEX2019</strain>
        <tissue evidence="1">Muscle</tissue>
    </source>
</reference>
<evidence type="ECO:0000313" key="2">
    <source>
        <dbReference type="Proteomes" id="UP001469553"/>
    </source>
</evidence>
<name>A0ABV0XA65_9TELE</name>
<keyword evidence="2" id="KW-1185">Reference proteome</keyword>
<sequence>MCCGARMRVNRKKVDWSLWVRGQSLPQPLVFKYLVLFTSDGRMEREMDRWFGALPAVKAYITLGKPQSGAAFPLHQKRYAEVVWASDQHGSWGPPFRGFLLEET</sequence>
<dbReference type="EMBL" id="JAHRIP010000021">
    <property type="protein sequence ID" value="MEQ2278614.1"/>
    <property type="molecule type" value="Genomic_DNA"/>
</dbReference>
<dbReference type="Proteomes" id="UP001469553">
    <property type="component" value="Unassembled WGS sequence"/>
</dbReference>
<proteinExistence type="predicted"/>
<protein>
    <submittedName>
        <fullName evidence="1">Uncharacterized protein</fullName>
    </submittedName>
</protein>
<organism evidence="1 2">
    <name type="scientific">Ameca splendens</name>
    <dbReference type="NCBI Taxonomy" id="208324"/>
    <lineage>
        <taxon>Eukaryota</taxon>
        <taxon>Metazoa</taxon>
        <taxon>Chordata</taxon>
        <taxon>Craniata</taxon>
        <taxon>Vertebrata</taxon>
        <taxon>Euteleostomi</taxon>
        <taxon>Actinopterygii</taxon>
        <taxon>Neopterygii</taxon>
        <taxon>Teleostei</taxon>
        <taxon>Neoteleostei</taxon>
        <taxon>Acanthomorphata</taxon>
        <taxon>Ovalentaria</taxon>
        <taxon>Atherinomorphae</taxon>
        <taxon>Cyprinodontiformes</taxon>
        <taxon>Goodeidae</taxon>
        <taxon>Ameca</taxon>
    </lineage>
</organism>